<dbReference type="Gene3D" id="2.40.50.100">
    <property type="match status" value="1"/>
</dbReference>
<dbReference type="Pfam" id="PF25876">
    <property type="entry name" value="HH_MFP_RND"/>
    <property type="match status" value="1"/>
</dbReference>
<dbReference type="InterPro" id="IPR058624">
    <property type="entry name" value="MdtA-like_HH"/>
</dbReference>
<comment type="caution">
    <text evidence="3">The sequence shown here is derived from an EMBL/GenBank/DDBJ whole genome shotgun (WGS) entry which is preliminary data.</text>
</comment>
<evidence type="ECO:0000259" key="2">
    <source>
        <dbReference type="Pfam" id="PF25876"/>
    </source>
</evidence>
<gene>
    <name evidence="3" type="ORF">LCGC14_0057640</name>
</gene>
<dbReference type="AlphaFoldDB" id="A0A0F9VQ10"/>
<sequence>MKSSSKSKWIKSLAAISIIGILAWLVWRELQPDGPDWGITSGNGRIEATEIDIATRVAGRLAEVLVEEGEFVEVGQVVARMDTATLEADLAQARAQTRRAENALETARAMVAMRQSELETARAVVNQRQAELNASRKRYERSAELVERNAISRQQFDDTLADYQSQQAALASANSQVLSAQAAIRASESQVIEAESEVEATQASIQRIEADLEDSELKTDRLARVQYRVAEPGEVLGAGGKVLNLVDLTKVYMTLFLPTSEAGRVAIGDEVRLVLDAAPDYVIPARVSFVASIAQFTPKTVETESEREKLMFRIRAQIDPALLLEHIEQVKTGLPGMAYLKIEKEATWPDHLQVNVSP</sequence>
<feature type="domain" description="Multidrug resistance protein MdtA-like alpha-helical hairpin" evidence="2">
    <location>
        <begin position="118"/>
        <end position="182"/>
    </location>
</feature>
<dbReference type="SUPFAM" id="SSF111369">
    <property type="entry name" value="HlyD-like secretion proteins"/>
    <property type="match status" value="2"/>
</dbReference>
<dbReference type="GO" id="GO:0005886">
    <property type="term" value="C:plasma membrane"/>
    <property type="evidence" value="ECO:0007669"/>
    <property type="project" value="TreeGrafter"/>
</dbReference>
<feature type="coiled-coil region" evidence="1">
    <location>
        <begin position="184"/>
        <end position="225"/>
    </location>
</feature>
<feature type="coiled-coil region" evidence="1">
    <location>
        <begin position="83"/>
        <end position="149"/>
    </location>
</feature>
<proteinExistence type="predicted"/>
<dbReference type="EMBL" id="LAZR01000013">
    <property type="protein sequence ID" value="KKO07196.1"/>
    <property type="molecule type" value="Genomic_DNA"/>
</dbReference>
<dbReference type="Gene3D" id="2.40.30.170">
    <property type="match status" value="1"/>
</dbReference>
<keyword evidence="1" id="KW-0175">Coiled coil</keyword>
<dbReference type="Gene3D" id="1.10.287.470">
    <property type="entry name" value="Helix hairpin bin"/>
    <property type="match status" value="2"/>
</dbReference>
<accession>A0A0F9VQ10</accession>
<protein>
    <recommendedName>
        <fullName evidence="2">Multidrug resistance protein MdtA-like alpha-helical hairpin domain-containing protein</fullName>
    </recommendedName>
</protein>
<evidence type="ECO:0000256" key="1">
    <source>
        <dbReference type="SAM" id="Coils"/>
    </source>
</evidence>
<dbReference type="PANTHER" id="PTHR30438:SF2">
    <property type="entry name" value="MEMBRANE PROTEIN"/>
    <property type="match status" value="1"/>
</dbReference>
<dbReference type="PANTHER" id="PTHR30438">
    <property type="entry name" value="36 KDA ANTIGEN-RELATED"/>
    <property type="match status" value="1"/>
</dbReference>
<evidence type="ECO:0000313" key="3">
    <source>
        <dbReference type="EMBL" id="KKO07196.1"/>
    </source>
</evidence>
<name>A0A0F9VQ10_9ZZZZ</name>
<reference evidence="3" key="1">
    <citation type="journal article" date="2015" name="Nature">
        <title>Complex archaea that bridge the gap between prokaryotes and eukaryotes.</title>
        <authorList>
            <person name="Spang A."/>
            <person name="Saw J.H."/>
            <person name="Jorgensen S.L."/>
            <person name="Zaremba-Niedzwiedzka K."/>
            <person name="Martijn J."/>
            <person name="Lind A.E."/>
            <person name="van Eijk R."/>
            <person name="Schleper C."/>
            <person name="Guy L."/>
            <person name="Ettema T.J."/>
        </authorList>
    </citation>
    <scope>NUCLEOTIDE SEQUENCE</scope>
</reference>
<organism evidence="3">
    <name type="scientific">marine sediment metagenome</name>
    <dbReference type="NCBI Taxonomy" id="412755"/>
    <lineage>
        <taxon>unclassified sequences</taxon>
        <taxon>metagenomes</taxon>
        <taxon>ecological metagenomes</taxon>
    </lineage>
</organism>